<evidence type="ECO:0000256" key="7">
    <source>
        <dbReference type="ARBA" id="ARBA00023163"/>
    </source>
</evidence>
<evidence type="ECO:0000256" key="6">
    <source>
        <dbReference type="ARBA" id="ARBA00023054"/>
    </source>
</evidence>
<dbReference type="CDD" id="cd16909">
    <property type="entry name" value="YEATS_GAS41_like"/>
    <property type="match status" value="1"/>
</dbReference>
<keyword evidence="8 12" id="KW-0539">Nucleus</keyword>
<evidence type="ECO:0000313" key="17">
    <source>
        <dbReference type="Proteomes" id="UP001177670"/>
    </source>
</evidence>
<evidence type="ECO:0000256" key="13">
    <source>
        <dbReference type="SAM" id="Coils"/>
    </source>
</evidence>
<reference evidence="16" key="1">
    <citation type="submission" date="2021-10" db="EMBL/GenBank/DDBJ databases">
        <title>Melipona bicolor Genome sequencing and assembly.</title>
        <authorList>
            <person name="Araujo N.S."/>
            <person name="Arias M.C."/>
        </authorList>
    </citation>
    <scope>NUCLEOTIDE SEQUENCE</scope>
    <source>
        <strain evidence="16">USP_2M_L1-L4_2017</strain>
        <tissue evidence="16">Whole body</tissue>
    </source>
</reference>
<dbReference type="EMBL" id="JAHYIQ010000017">
    <property type="protein sequence ID" value="KAK1124966.1"/>
    <property type="molecule type" value="Genomic_DNA"/>
</dbReference>
<dbReference type="PROSITE" id="PS51037">
    <property type="entry name" value="YEATS"/>
    <property type="match status" value="1"/>
</dbReference>
<evidence type="ECO:0000256" key="10">
    <source>
        <dbReference type="ARBA" id="ARBA00064752"/>
    </source>
</evidence>
<evidence type="ECO:0000256" key="14">
    <source>
        <dbReference type="SAM" id="MobiDB-lite"/>
    </source>
</evidence>
<dbReference type="InterPro" id="IPR055129">
    <property type="entry name" value="YEATS_dom"/>
</dbReference>
<evidence type="ECO:0000256" key="8">
    <source>
        <dbReference type="ARBA" id="ARBA00023242"/>
    </source>
</evidence>
<evidence type="ECO:0000313" key="16">
    <source>
        <dbReference type="EMBL" id="KAK1124966.1"/>
    </source>
</evidence>
<comment type="subcellular location">
    <subcellularLocation>
        <location evidence="12">Nucleus</location>
    </subcellularLocation>
</comment>
<feature type="domain" description="YEATS" evidence="15">
    <location>
        <begin position="49"/>
        <end position="192"/>
    </location>
</feature>
<dbReference type="Proteomes" id="UP001177670">
    <property type="component" value="Unassembled WGS sequence"/>
</dbReference>
<dbReference type="FunFam" id="2.60.40.1970:FF:000002">
    <property type="entry name" value="YEATS domain-containing protein 4"/>
    <property type="match status" value="1"/>
</dbReference>
<organism evidence="16 17">
    <name type="scientific">Melipona bicolor</name>
    <dbReference type="NCBI Taxonomy" id="60889"/>
    <lineage>
        <taxon>Eukaryota</taxon>
        <taxon>Metazoa</taxon>
        <taxon>Ecdysozoa</taxon>
        <taxon>Arthropoda</taxon>
        <taxon>Hexapoda</taxon>
        <taxon>Insecta</taxon>
        <taxon>Pterygota</taxon>
        <taxon>Neoptera</taxon>
        <taxon>Endopterygota</taxon>
        <taxon>Hymenoptera</taxon>
        <taxon>Apocrita</taxon>
        <taxon>Aculeata</taxon>
        <taxon>Apoidea</taxon>
        <taxon>Anthophila</taxon>
        <taxon>Apidae</taxon>
        <taxon>Melipona</taxon>
    </lineage>
</organism>
<gene>
    <name evidence="16" type="primary">YEATS4</name>
    <name evidence="16" type="ORF">K0M31_006306</name>
</gene>
<dbReference type="GO" id="GO:0005654">
    <property type="term" value="C:nucleoplasm"/>
    <property type="evidence" value="ECO:0007669"/>
    <property type="project" value="UniProtKB-ARBA"/>
</dbReference>
<accession>A0AA40FU03</accession>
<evidence type="ECO:0000256" key="3">
    <source>
        <dbReference type="ARBA" id="ARBA00022843"/>
    </source>
</evidence>
<comment type="caution">
    <text evidence="16">The sequence shown here is derived from an EMBL/GenBank/DDBJ whole genome shotgun (WGS) entry which is preliminary data.</text>
</comment>
<evidence type="ECO:0000256" key="11">
    <source>
        <dbReference type="ARBA" id="ARBA00068331"/>
    </source>
</evidence>
<dbReference type="AlphaFoldDB" id="A0AA40FU03"/>
<feature type="compositionally biased region" description="Basic and acidic residues" evidence="14">
    <location>
        <begin position="1"/>
        <end position="26"/>
    </location>
</feature>
<keyword evidence="6 13" id="KW-0175">Coiled coil</keyword>
<evidence type="ECO:0000256" key="2">
    <source>
        <dbReference type="ARBA" id="ARBA00022604"/>
    </source>
</evidence>
<feature type="region of interest" description="Disordered" evidence="14">
    <location>
        <begin position="1"/>
        <end position="28"/>
    </location>
</feature>
<dbReference type="PANTHER" id="PTHR47573:SF1">
    <property type="entry name" value="PROTEIN AF-9 HOMOLOG"/>
    <property type="match status" value="1"/>
</dbReference>
<feature type="coiled-coil region" evidence="13">
    <location>
        <begin position="228"/>
        <end position="255"/>
    </location>
</feature>
<evidence type="ECO:0000256" key="1">
    <source>
        <dbReference type="ARBA" id="ARBA00022499"/>
    </source>
</evidence>
<dbReference type="Pfam" id="PF03366">
    <property type="entry name" value="YEATS"/>
    <property type="match status" value="1"/>
</dbReference>
<evidence type="ECO:0000259" key="15">
    <source>
        <dbReference type="PROSITE" id="PS51037"/>
    </source>
</evidence>
<keyword evidence="1" id="KW-1017">Isopeptide bond</keyword>
<comment type="function">
    <text evidence="9">Chromatin reader component of the NuA4 histone acetyltransferase (HAT) complex, a complex involved in transcriptional activation of select genes principally by acetylation of nucleosomal histones H4 and H2A. Specifically recognizes and binds acylated histone H3, with a preference for histone H3 diacetylated at 'Lys-18' and 'Lys-27' (H3K18ac and H3K27ac) or histone H3 diacetylated at 'Lys-14' and 'Lys-27' (H3K14ac and H3K27ac). Also able to recognize and bind crotonylated histone H3. May also recognize and bind histone H3 succinylated at 'Lys-122' (H3K122succ); additional evidences are however required to confirm this result in vivo. Plays a key role in histone variant H2AZ1/H2A.Z deposition into specific chromatin regions: recognizes and binds H3K14ac and H3K27ac on the promoters of actively transcribed genes and recruits NuA4-related complex to deposit H2AZ1/H2A.Z. H2AZ1/H2A.Z deposition is required for maintenance of embryonic stem cell.</text>
</comment>
<keyword evidence="5" id="KW-0805">Transcription regulation</keyword>
<keyword evidence="17" id="KW-1185">Reference proteome</keyword>
<comment type="subunit">
    <text evidence="10">Component of numerous complexes with chromatin remodeling and histone acetyltransferase activity. Component of the NuA4 histone acetyltransferase complex which contains the catalytic subunit KAT5/TIP60 and the subunits EP400, TRRAP/PAF400, BRD8/SMAP, EPC1, DMAP1/DNMAP1, RUVBL1/TIP49, RUVBL2, ING3, actin, ACTL6A/BAF53A, MORF4L1/MRG15, MORF4L2/MRGX, MRGBP, YEATS4/GAS41, VPS72/YL1 and MEAF6. The NuA4 complex interacts with MYC and the adenovirus E1A protein. Component of a NuA4-related complex which contains EP400, TRRAP/PAF400, SRCAP, BRD8/SMAP, EPC1, DMAP1/DNMAP1, RUVBL1/TIP49, RUVBL2, actin, ACTL6A/BAF53A, VPS72 and YEATS4/GAS41. Interacts with MLLT10/AF10. Also interacts with the SWI/SNF component SMARCB1/BAF47, TACC1 and TACC2, and the nuclear matrix protein NUMA1.</text>
</comment>
<dbReference type="GO" id="GO:0006355">
    <property type="term" value="P:regulation of DNA-templated transcription"/>
    <property type="evidence" value="ECO:0007669"/>
    <property type="project" value="InterPro"/>
</dbReference>
<evidence type="ECO:0000256" key="4">
    <source>
        <dbReference type="ARBA" id="ARBA00022853"/>
    </source>
</evidence>
<evidence type="ECO:0000256" key="9">
    <source>
        <dbReference type="ARBA" id="ARBA00057736"/>
    </source>
</evidence>
<keyword evidence="2" id="KW-0341">Growth regulation</keyword>
<dbReference type="PANTHER" id="PTHR47573">
    <property type="entry name" value="PROTEIN AF-9 HOMOLOG"/>
    <property type="match status" value="1"/>
</dbReference>
<dbReference type="GO" id="GO:0006325">
    <property type="term" value="P:chromatin organization"/>
    <property type="evidence" value="ECO:0007669"/>
    <property type="project" value="UniProtKB-KW"/>
</dbReference>
<keyword evidence="7" id="KW-0804">Transcription</keyword>
<keyword evidence="3" id="KW-0832">Ubl conjugation</keyword>
<dbReference type="InterPro" id="IPR038704">
    <property type="entry name" value="YEAST_sf"/>
</dbReference>
<evidence type="ECO:0000256" key="12">
    <source>
        <dbReference type="PROSITE-ProRule" id="PRU00376"/>
    </source>
</evidence>
<dbReference type="Gene3D" id="2.60.40.1970">
    <property type="entry name" value="YEATS domain"/>
    <property type="match status" value="1"/>
</dbReference>
<name>A0AA40FU03_9HYME</name>
<evidence type="ECO:0000256" key="5">
    <source>
        <dbReference type="ARBA" id="ARBA00023015"/>
    </source>
</evidence>
<sequence length="262" mass="30155">MATGRKETWNWRETAEFESRKTRSDVGTKTAGDVTMATTNEFGPDSGGRIKGVTIVKPIVYGNVARYFGKKREEDGHTHQWTVYVKPYHNEDMSTYVKKVHFKLHESYNNPNRIMTKPPYELTETGWGEFEIVIKIYFHDPNERPVTIYHILKLFQTTPEIQLGKKSLVSEFYEEIVFQDPTALMQHLLNSSRPITLGVWRHNTDFEAKKESTMKAVIEARNKIRLEVIDLKEKLTLAKETIAKFKEEIAKISKAGGSLSVA</sequence>
<dbReference type="InterPro" id="IPR005033">
    <property type="entry name" value="YEATS"/>
</dbReference>
<proteinExistence type="predicted"/>
<protein>
    <recommendedName>
        <fullName evidence="11">YEATS domain-containing protein 4</fullName>
    </recommendedName>
</protein>
<keyword evidence="4" id="KW-0156">Chromatin regulator</keyword>